<gene>
    <name evidence="15" type="ORF">OKA05_18230</name>
</gene>
<evidence type="ECO:0000313" key="16">
    <source>
        <dbReference type="Proteomes" id="UP001320876"/>
    </source>
</evidence>
<evidence type="ECO:0000256" key="9">
    <source>
        <dbReference type="PROSITE-ProRule" id="PRU00169"/>
    </source>
</evidence>
<evidence type="ECO:0000256" key="4">
    <source>
        <dbReference type="ARBA" id="ARBA00022679"/>
    </source>
</evidence>
<dbReference type="PRINTS" id="PR00344">
    <property type="entry name" value="BCTRLSENSOR"/>
</dbReference>
<dbReference type="SUPFAM" id="SSF52172">
    <property type="entry name" value="CheY-like"/>
    <property type="match status" value="1"/>
</dbReference>
<dbReference type="InterPro" id="IPR003661">
    <property type="entry name" value="HisK_dim/P_dom"/>
</dbReference>
<keyword evidence="4" id="KW-0808">Transferase</keyword>
<accession>A0ABT3GLW0</accession>
<evidence type="ECO:0000256" key="10">
    <source>
        <dbReference type="SAM" id="Phobius"/>
    </source>
</evidence>
<dbReference type="Pfam" id="PF00989">
    <property type="entry name" value="PAS"/>
    <property type="match status" value="1"/>
</dbReference>
<evidence type="ECO:0000256" key="3">
    <source>
        <dbReference type="ARBA" id="ARBA00022553"/>
    </source>
</evidence>
<organism evidence="15 16">
    <name type="scientific">Luteolibacter arcticus</name>
    <dbReference type="NCBI Taxonomy" id="1581411"/>
    <lineage>
        <taxon>Bacteria</taxon>
        <taxon>Pseudomonadati</taxon>
        <taxon>Verrucomicrobiota</taxon>
        <taxon>Verrucomicrobiia</taxon>
        <taxon>Verrucomicrobiales</taxon>
        <taxon>Verrucomicrobiaceae</taxon>
        <taxon>Luteolibacter</taxon>
    </lineage>
</organism>
<dbReference type="EC" id="2.7.13.3" evidence="2"/>
<keyword evidence="16" id="KW-1185">Reference proteome</keyword>
<dbReference type="SMART" id="SM00388">
    <property type="entry name" value="HisKA"/>
    <property type="match status" value="1"/>
</dbReference>
<evidence type="ECO:0000256" key="5">
    <source>
        <dbReference type="ARBA" id="ARBA00022741"/>
    </source>
</evidence>
<dbReference type="InterPro" id="IPR035965">
    <property type="entry name" value="PAS-like_dom_sf"/>
</dbReference>
<sequence length="841" mass="92878">MNPPLPSLPKDMARHRAWRTVAVYWTFATLWILLSDRALTPLLPRPELILQWSVAKGLTFVALTSLLLWFLVHRSYAKIAAGYQSLSASESEQRASAGQLDVERSRLVEAQRVAAIGWWEADLGTEELVWSDEMHRIFETDPASFVPSFERVLQRLPDDERGRVERIFAESLAGHAPDAIDHPILLTDGRVKHVEMRWKIFRDDAGKPLRLLGTCRDVTARQAAEQALRESETRFREMAENIGEIFFSYDPIQDRLLYASPAYEGIWGRRRDGVYAEPTSYLKDVMPEDLPAAEEAFRRQLAGEKTQVDFRIRRPDGEVRWLSEQAVPILDGAGGVERIVGTMRDITAAKLAEGQLAEQAALLEKARDAIIVLGLDHQVLYWNHGAELLFGWTGAEVSGRSVRELLYQDDAAFLSATQTVLEQGEWAGEIGQFTRTGQAVTVDGRWTLLLDPDGKPRSILSINTDITGRKQLEQQFLRAQRMESIGTLAGGIAHDLNNVLAPVIMAVDLLKHRLADPSDREILEIVGASARRGADMVQQILSFARGMEGRRVEVEVCRILQEIVRIIGDTFPKSIRVELEMEAGLHPVHADPTQLHQVLLNLCVNARDAMPEGGLLCLRSSNSNHGEPRVRIEVEDTGTGIPAGLLGKIFDPFFTSKEPGKGTGLGLSTALAIVRGHGGALEVASELGKGTVFTMHLPALGHAGARPVAKVSPGLPRGRGETVLVVDDEASIRHITRQTLEAYGYEVLDAADGAEGIALFIARRFEIDVVLTDMAMPRLDGHALIRELHRIDPAVPVIGVSGVSATPPLDEENEAVRFLPKPYTTAALLSALRQMLDVPVR</sequence>
<comment type="catalytic activity">
    <reaction evidence="1">
        <text>ATP + protein L-histidine = ADP + protein N-phospho-L-histidine.</text>
        <dbReference type="EC" id="2.7.13.3"/>
    </reaction>
</comment>
<dbReference type="SUPFAM" id="SSF55874">
    <property type="entry name" value="ATPase domain of HSP90 chaperone/DNA topoisomerase II/histidine kinase"/>
    <property type="match status" value="1"/>
</dbReference>
<dbReference type="PROSITE" id="PS50113">
    <property type="entry name" value="PAC"/>
    <property type="match status" value="3"/>
</dbReference>
<keyword evidence="10" id="KW-0812">Transmembrane</keyword>
<dbReference type="CDD" id="cd00082">
    <property type="entry name" value="HisKA"/>
    <property type="match status" value="1"/>
</dbReference>
<protein>
    <recommendedName>
        <fullName evidence="2">histidine kinase</fullName>
        <ecNumber evidence="2">2.7.13.3</ecNumber>
    </recommendedName>
</protein>
<evidence type="ECO:0000313" key="15">
    <source>
        <dbReference type="EMBL" id="MCW1924509.1"/>
    </source>
</evidence>
<dbReference type="InterPro" id="IPR000014">
    <property type="entry name" value="PAS"/>
</dbReference>
<evidence type="ECO:0000256" key="2">
    <source>
        <dbReference type="ARBA" id="ARBA00012438"/>
    </source>
</evidence>
<dbReference type="Gene3D" id="1.10.287.130">
    <property type="match status" value="1"/>
</dbReference>
<dbReference type="InterPro" id="IPR036097">
    <property type="entry name" value="HisK_dim/P_sf"/>
</dbReference>
<dbReference type="Gene3D" id="3.40.50.2300">
    <property type="match status" value="1"/>
</dbReference>
<feature type="domain" description="PAS" evidence="13">
    <location>
        <begin position="231"/>
        <end position="304"/>
    </location>
</feature>
<dbReference type="Gene3D" id="3.30.565.10">
    <property type="entry name" value="Histidine kinase-like ATPase, C-terminal domain"/>
    <property type="match status" value="1"/>
</dbReference>
<reference evidence="15 16" key="1">
    <citation type="submission" date="2022-10" db="EMBL/GenBank/DDBJ databases">
        <title>Luteolibacter arcticus strain CCTCC AB 2014275, whole genome shotgun sequencing project.</title>
        <authorList>
            <person name="Zhao G."/>
            <person name="Shen L."/>
        </authorList>
    </citation>
    <scope>NUCLEOTIDE SEQUENCE [LARGE SCALE GENOMIC DNA]</scope>
    <source>
        <strain evidence="15 16">CCTCC AB 2014275</strain>
    </source>
</reference>
<dbReference type="RefSeq" id="WP_264488616.1">
    <property type="nucleotide sequence ID" value="NZ_JAPDDT010000008.1"/>
</dbReference>
<feature type="domain" description="PAC" evidence="14">
    <location>
        <begin position="306"/>
        <end position="358"/>
    </location>
</feature>
<dbReference type="SMART" id="SM00387">
    <property type="entry name" value="HATPase_c"/>
    <property type="match status" value="1"/>
</dbReference>
<dbReference type="Pfam" id="PF02518">
    <property type="entry name" value="HATPase_c"/>
    <property type="match status" value="1"/>
</dbReference>
<dbReference type="InterPro" id="IPR036890">
    <property type="entry name" value="HATPase_C_sf"/>
</dbReference>
<dbReference type="SMART" id="SM00091">
    <property type="entry name" value="PAS"/>
    <property type="match status" value="3"/>
</dbReference>
<dbReference type="InterPro" id="IPR003594">
    <property type="entry name" value="HATPase_dom"/>
</dbReference>
<dbReference type="Proteomes" id="UP001320876">
    <property type="component" value="Unassembled WGS sequence"/>
</dbReference>
<dbReference type="SMART" id="SM00086">
    <property type="entry name" value="PAC"/>
    <property type="match status" value="3"/>
</dbReference>
<comment type="caution">
    <text evidence="15">The sequence shown here is derived from an EMBL/GenBank/DDBJ whole genome shotgun (WGS) entry which is preliminary data.</text>
</comment>
<keyword evidence="5" id="KW-0547">Nucleotide-binding</keyword>
<dbReference type="PANTHER" id="PTHR43065:SF46">
    <property type="entry name" value="C4-DICARBOXYLATE TRANSPORT SENSOR PROTEIN DCTB"/>
    <property type="match status" value="1"/>
</dbReference>
<dbReference type="Pfam" id="PF00072">
    <property type="entry name" value="Response_reg"/>
    <property type="match status" value="1"/>
</dbReference>
<dbReference type="PROSITE" id="PS50112">
    <property type="entry name" value="PAS"/>
    <property type="match status" value="2"/>
</dbReference>
<dbReference type="InterPro" id="IPR001789">
    <property type="entry name" value="Sig_transdc_resp-reg_receiver"/>
</dbReference>
<feature type="domain" description="PAS" evidence="13">
    <location>
        <begin position="355"/>
        <end position="410"/>
    </location>
</feature>
<evidence type="ECO:0000256" key="8">
    <source>
        <dbReference type="ARBA" id="ARBA00023012"/>
    </source>
</evidence>
<dbReference type="InterPro" id="IPR005467">
    <property type="entry name" value="His_kinase_dom"/>
</dbReference>
<dbReference type="Gene3D" id="2.10.70.100">
    <property type="match status" value="1"/>
</dbReference>
<evidence type="ECO:0000256" key="7">
    <source>
        <dbReference type="ARBA" id="ARBA00022840"/>
    </source>
</evidence>
<dbReference type="SUPFAM" id="SSF47384">
    <property type="entry name" value="Homodimeric domain of signal transducing histidine kinase"/>
    <property type="match status" value="1"/>
</dbReference>
<dbReference type="Gene3D" id="3.30.450.20">
    <property type="entry name" value="PAS domain"/>
    <property type="match status" value="3"/>
</dbReference>
<keyword evidence="3 9" id="KW-0597">Phosphoprotein</keyword>
<dbReference type="InterPro" id="IPR013767">
    <property type="entry name" value="PAS_fold"/>
</dbReference>
<keyword evidence="10" id="KW-1133">Transmembrane helix</keyword>
<dbReference type="CDD" id="cd00130">
    <property type="entry name" value="PAS"/>
    <property type="match status" value="3"/>
</dbReference>
<dbReference type="InterPro" id="IPR011006">
    <property type="entry name" value="CheY-like_superfamily"/>
</dbReference>
<feature type="domain" description="Histidine kinase" evidence="11">
    <location>
        <begin position="491"/>
        <end position="701"/>
    </location>
</feature>
<dbReference type="InterPro" id="IPR004358">
    <property type="entry name" value="Sig_transdc_His_kin-like_C"/>
</dbReference>
<feature type="transmembrane region" description="Helical" evidence="10">
    <location>
        <begin position="17"/>
        <end position="34"/>
    </location>
</feature>
<keyword evidence="7" id="KW-0067">ATP-binding</keyword>
<keyword evidence="6" id="KW-0418">Kinase</keyword>
<evidence type="ECO:0000256" key="1">
    <source>
        <dbReference type="ARBA" id="ARBA00000085"/>
    </source>
</evidence>
<dbReference type="PANTHER" id="PTHR43065">
    <property type="entry name" value="SENSOR HISTIDINE KINASE"/>
    <property type="match status" value="1"/>
</dbReference>
<evidence type="ECO:0000256" key="6">
    <source>
        <dbReference type="ARBA" id="ARBA00022777"/>
    </source>
</evidence>
<evidence type="ECO:0000259" key="13">
    <source>
        <dbReference type="PROSITE" id="PS50112"/>
    </source>
</evidence>
<dbReference type="InterPro" id="IPR000700">
    <property type="entry name" value="PAS-assoc_C"/>
</dbReference>
<keyword evidence="8" id="KW-0902">Two-component regulatory system</keyword>
<dbReference type="PROSITE" id="PS50110">
    <property type="entry name" value="RESPONSE_REGULATORY"/>
    <property type="match status" value="1"/>
</dbReference>
<dbReference type="InterPro" id="IPR001610">
    <property type="entry name" value="PAC"/>
</dbReference>
<feature type="modified residue" description="4-aspartylphosphate" evidence="9">
    <location>
        <position position="773"/>
    </location>
</feature>
<evidence type="ECO:0000259" key="14">
    <source>
        <dbReference type="PROSITE" id="PS50113"/>
    </source>
</evidence>
<proteinExistence type="predicted"/>
<feature type="domain" description="PAC" evidence="14">
    <location>
        <begin position="426"/>
        <end position="478"/>
    </location>
</feature>
<keyword evidence="10" id="KW-0472">Membrane</keyword>
<dbReference type="InterPro" id="IPR013655">
    <property type="entry name" value="PAS_fold_3"/>
</dbReference>
<dbReference type="Pfam" id="PF00512">
    <property type="entry name" value="HisKA"/>
    <property type="match status" value="1"/>
</dbReference>
<dbReference type="SMART" id="SM00448">
    <property type="entry name" value="REC"/>
    <property type="match status" value="1"/>
</dbReference>
<dbReference type="SUPFAM" id="SSF55785">
    <property type="entry name" value="PYP-like sensor domain (PAS domain)"/>
    <property type="match status" value="3"/>
</dbReference>
<dbReference type="PROSITE" id="PS50109">
    <property type="entry name" value="HIS_KIN"/>
    <property type="match status" value="1"/>
</dbReference>
<dbReference type="EMBL" id="JAPDDT010000008">
    <property type="protein sequence ID" value="MCW1924509.1"/>
    <property type="molecule type" value="Genomic_DNA"/>
</dbReference>
<evidence type="ECO:0000259" key="11">
    <source>
        <dbReference type="PROSITE" id="PS50109"/>
    </source>
</evidence>
<name>A0ABT3GLW0_9BACT</name>
<feature type="domain" description="PAC" evidence="14">
    <location>
        <begin position="178"/>
        <end position="230"/>
    </location>
</feature>
<dbReference type="Pfam" id="PF08447">
    <property type="entry name" value="PAS_3"/>
    <property type="match status" value="2"/>
</dbReference>
<feature type="transmembrane region" description="Helical" evidence="10">
    <location>
        <begin position="54"/>
        <end position="72"/>
    </location>
</feature>
<dbReference type="NCBIfam" id="TIGR00229">
    <property type="entry name" value="sensory_box"/>
    <property type="match status" value="3"/>
</dbReference>
<feature type="domain" description="Response regulatory" evidence="12">
    <location>
        <begin position="722"/>
        <end position="836"/>
    </location>
</feature>
<evidence type="ECO:0000259" key="12">
    <source>
        <dbReference type="PROSITE" id="PS50110"/>
    </source>
</evidence>